<protein>
    <submittedName>
        <fullName evidence="2">DUF2726 domain-containing protein</fullName>
    </submittedName>
</protein>
<proteinExistence type="predicted"/>
<gene>
    <name evidence="2" type="ORF">IPV69_12250</name>
</gene>
<dbReference type="InterPro" id="IPR024402">
    <property type="entry name" value="DUF2726"/>
</dbReference>
<keyword evidence="3" id="KW-1185">Reference proteome</keyword>
<dbReference type="Pfam" id="PF10881">
    <property type="entry name" value="DUF2726"/>
    <property type="match status" value="1"/>
</dbReference>
<dbReference type="AlphaFoldDB" id="A0A7M2X3Q8"/>
<evidence type="ECO:0000313" key="3">
    <source>
        <dbReference type="Proteomes" id="UP000593765"/>
    </source>
</evidence>
<accession>A0A7M2X3Q8</accession>
<dbReference type="KEGG" id="hbs:IPV69_12250"/>
<feature type="domain" description="DUF2726" evidence="1">
    <location>
        <begin position="34"/>
        <end position="154"/>
    </location>
</feature>
<dbReference type="Proteomes" id="UP000593765">
    <property type="component" value="Chromosome"/>
</dbReference>
<dbReference type="EMBL" id="CP063458">
    <property type="protein sequence ID" value="QOV92072.1"/>
    <property type="molecule type" value="Genomic_DNA"/>
</dbReference>
<dbReference type="RefSeq" id="WP_206295402.1">
    <property type="nucleotide sequence ID" value="NZ_CP063458.1"/>
</dbReference>
<reference evidence="2 3" key="1">
    <citation type="submission" date="2020-10" db="EMBL/GenBank/DDBJ databases">
        <title>Wide distribution of Phycisphaera-like planctomycetes from WD2101 soil group in peatlands and genome analysis of the first cultivated representative.</title>
        <authorList>
            <person name="Dedysh S.N."/>
            <person name="Beletsky A.V."/>
            <person name="Ivanova A."/>
            <person name="Kulichevskaya I.S."/>
            <person name="Suzina N.E."/>
            <person name="Philippov D.A."/>
            <person name="Rakitin A.L."/>
            <person name="Mardanov A.V."/>
            <person name="Ravin N.V."/>
        </authorList>
    </citation>
    <scope>NUCLEOTIDE SEQUENCE [LARGE SCALE GENOMIC DNA]</scope>
    <source>
        <strain evidence="2 3">M1803</strain>
    </source>
</reference>
<name>A0A7M2X3Q8_9BACT</name>
<sequence length="162" mass="18054">MTLLLAALVVVALATVVWYSRRLVPPRLPYYAKEHLCSRGEQAFYWVLMHAVPAGMGISMKTRLSDVIGCTTEGWKTGYGAKISQKHVDFVIIDPLTTAILLVIELDDKTHQQADRQTRDVFVDQALAAAGVAILRVPAAREYDLDDLRDQIEHMLRHVAAA</sequence>
<evidence type="ECO:0000313" key="2">
    <source>
        <dbReference type="EMBL" id="QOV92072.1"/>
    </source>
</evidence>
<evidence type="ECO:0000259" key="1">
    <source>
        <dbReference type="Pfam" id="PF10881"/>
    </source>
</evidence>
<organism evidence="2 3">
    <name type="scientific">Humisphaera borealis</name>
    <dbReference type="NCBI Taxonomy" id="2807512"/>
    <lineage>
        <taxon>Bacteria</taxon>
        <taxon>Pseudomonadati</taxon>
        <taxon>Planctomycetota</taxon>
        <taxon>Phycisphaerae</taxon>
        <taxon>Tepidisphaerales</taxon>
        <taxon>Tepidisphaeraceae</taxon>
        <taxon>Humisphaera</taxon>
    </lineage>
</organism>